<comment type="caution">
    <text evidence="1">The sequence shown here is derived from an EMBL/GenBank/DDBJ whole genome shotgun (WGS) entry which is preliminary data.</text>
</comment>
<protein>
    <submittedName>
        <fullName evidence="1">Uncharacterized protein</fullName>
    </submittedName>
</protein>
<sequence length="135" mass="14320">MLALLQPRGQGAAGGAPNRKVHGKGAHTSPLLLAPPTKPLAMRDTRRHAMCHARVAAFAAAASRLIDRAPRRDCPRGSDRIHPFINWAFSISQWEATASASPGAPPGPLHRWPPDQSLVALPRPSAALISSHTGN</sequence>
<proteinExistence type="predicted"/>
<accession>A0ACC4D8F3</accession>
<name>A0ACC4D8F3_PURLI</name>
<keyword evidence="2" id="KW-1185">Reference proteome</keyword>
<evidence type="ECO:0000313" key="2">
    <source>
        <dbReference type="Proteomes" id="UP001638806"/>
    </source>
</evidence>
<dbReference type="EMBL" id="JBGNUJ010000012">
    <property type="protein sequence ID" value="KAL3952594.1"/>
    <property type="molecule type" value="Genomic_DNA"/>
</dbReference>
<dbReference type="Proteomes" id="UP001638806">
    <property type="component" value="Unassembled WGS sequence"/>
</dbReference>
<reference evidence="1" key="1">
    <citation type="submission" date="2024-12" db="EMBL/GenBank/DDBJ databases">
        <title>Comparative genomics and development of molecular markers within Purpureocillium lilacinum and among Purpureocillium species.</title>
        <authorList>
            <person name="Yeh Z.-Y."/>
            <person name="Ni N.-T."/>
            <person name="Lo P.-H."/>
            <person name="Mushyakhwo K."/>
            <person name="Lin C.-F."/>
            <person name="Nai Y.-S."/>
        </authorList>
    </citation>
    <scope>NUCLEOTIDE SEQUENCE</scope>
    <source>
        <strain evidence="1">NCHU-NPUST-175</strain>
    </source>
</reference>
<organism evidence="1 2">
    <name type="scientific">Purpureocillium lilacinum</name>
    <name type="common">Paecilomyces lilacinus</name>
    <dbReference type="NCBI Taxonomy" id="33203"/>
    <lineage>
        <taxon>Eukaryota</taxon>
        <taxon>Fungi</taxon>
        <taxon>Dikarya</taxon>
        <taxon>Ascomycota</taxon>
        <taxon>Pezizomycotina</taxon>
        <taxon>Sordariomycetes</taxon>
        <taxon>Hypocreomycetidae</taxon>
        <taxon>Hypocreales</taxon>
        <taxon>Ophiocordycipitaceae</taxon>
        <taxon>Purpureocillium</taxon>
    </lineage>
</organism>
<gene>
    <name evidence="1" type="ORF">ACCO45_012537</name>
</gene>
<evidence type="ECO:0000313" key="1">
    <source>
        <dbReference type="EMBL" id="KAL3952594.1"/>
    </source>
</evidence>